<evidence type="ECO:0000256" key="3">
    <source>
        <dbReference type="ARBA" id="ARBA00022801"/>
    </source>
</evidence>
<reference evidence="5 6" key="1">
    <citation type="journal article" date="2016" name="Nat. Commun.">
        <title>Thousands of microbial genomes shed light on interconnected biogeochemical processes in an aquifer system.</title>
        <authorList>
            <person name="Anantharaman K."/>
            <person name="Brown C.T."/>
            <person name="Hug L.A."/>
            <person name="Sharon I."/>
            <person name="Castelle C.J."/>
            <person name="Probst A.J."/>
            <person name="Thomas B.C."/>
            <person name="Singh A."/>
            <person name="Wilkins M.J."/>
            <person name="Karaoz U."/>
            <person name="Brodie E.L."/>
            <person name="Williams K.H."/>
            <person name="Hubbard S.S."/>
            <person name="Banfield J.F."/>
        </authorList>
    </citation>
    <scope>NUCLEOTIDE SEQUENCE [LARGE SCALE GENOMIC DNA]</scope>
</reference>
<accession>A0A1F6WR13</accession>
<dbReference type="SMART" id="SM00228">
    <property type="entry name" value="PDZ"/>
    <property type="match status" value="1"/>
</dbReference>
<dbReference type="PANTHER" id="PTHR43343:SF3">
    <property type="entry name" value="PROTEASE DO-LIKE 8, CHLOROPLASTIC"/>
    <property type="match status" value="1"/>
</dbReference>
<dbReference type="Gene3D" id="2.30.42.10">
    <property type="match status" value="1"/>
</dbReference>
<evidence type="ECO:0000313" key="6">
    <source>
        <dbReference type="Proteomes" id="UP000178184"/>
    </source>
</evidence>
<name>A0A1F6WR13_9BACT</name>
<dbReference type="GO" id="GO:0004252">
    <property type="term" value="F:serine-type endopeptidase activity"/>
    <property type="evidence" value="ECO:0007669"/>
    <property type="project" value="InterPro"/>
</dbReference>
<dbReference type="Proteomes" id="UP000178184">
    <property type="component" value="Unassembled WGS sequence"/>
</dbReference>
<protein>
    <recommendedName>
        <fullName evidence="4">PDZ domain-containing protein</fullName>
    </recommendedName>
</protein>
<dbReference type="Pfam" id="PF13365">
    <property type="entry name" value="Trypsin_2"/>
    <property type="match status" value="1"/>
</dbReference>
<dbReference type="InterPro" id="IPR036034">
    <property type="entry name" value="PDZ_sf"/>
</dbReference>
<dbReference type="InterPro" id="IPR001478">
    <property type="entry name" value="PDZ"/>
</dbReference>
<evidence type="ECO:0000259" key="4">
    <source>
        <dbReference type="PROSITE" id="PS50106"/>
    </source>
</evidence>
<gene>
    <name evidence="5" type="ORF">A2903_03130</name>
</gene>
<sequence length="407" mass="43494">MSSFLASILGTILVFGIFGIIVFAKPKLLLPLFAKLETLNNTVETPEFSKKIPKVFATMTDLPKSTDLQQIDPIKKLSVTDVVKIANPAVVSVIISQQVPKYEVVYEGNRQVLRQNGTEKKNIGGGSGFLISQDGYIITNKHVINKDNVDYTVQLLNGKKYPAVIIARDAVLDIGVLRITGTNFPYLKLGDSDELETGEQVVAIGNALAEFQNSVSVGIVSGLGRTLTASDGSGGIENLDKVIQTDAAINPGNSGGPLLDMSGLVVGVNVAVVQSSQSIGFALPINTVRSIVKSILKDGTIVRPYMGIRYLQVNTELQSKLNLASDYGILIASGKDPKDLAIIPNSPAEKAGLKEGDIILSVDGQTLNESVNFSYLIRGKSVGQKVLLLVLREGVEMKFSVLLESAP</sequence>
<keyword evidence="3" id="KW-0378">Hydrolase</keyword>
<dbReference type="Pfam" id="PF13180">
    <property type="entry name" value="PDZ_2"/>
    <property type="match status" value="1"/>
</dbReference>
<evidence type="ECO:0000256" key="1">
    <source>
        <dbReference type="ARBA" id="ARBA00010541"/>
    </source>
</evidence>
<dbReference type="InterPro" id="IPR043504">
    <property type="entry name" value="Peptidase_S1_PA_chymotrypsin"/>
</dbReference>
<dbReference type="SUPFAM" id="SSF50156">
    <property type="entry name" value="PDZ domain-like"/>
    <property type="match status" value="1"/>
</dbReference>
<organism evidence="5 6">
    <name type="scientific">Candidatus Nomurabacteria bacterium RIFCSPLOWO2_01_FULL_33_17</name>
    <dbReference type="NCBI Taxonomy" id="1801764"/>
    <lineage>
        <taxon>Bacteria</taxon>
        <taxon>Candidatus Nomuraibacteriota</taxon>
    </lineage>
</organism>
<keyword evidence="2" id="KW-0645">Protease</keyword>
<dbReference type="GO" id="GO:0006508">
    <property type="term" value="P:proteolysis"/>
    <property type="evidence" value="ECO:0007669"/>
    <property type="project" value="UniProtKB-KW"/>
</dbReference>
<dbReference type="PROSITE" id="PS50106">
    <property type="entry name" value="PDZ"/>
    <property type="match status" value="1"/>
</dbReference>
<dbReference type="InterPro" id="IPR009003">
    <property type="entry name" value="Peptidase_S1_PA"/>
</dbReference>
<dbReference type="InterPro" id="IPR001940">
    <property type="entry name" value="Peptidase_S1C"/>
</dbReference>
<dbReference type="STRING" id="1801764.A2903_03130"/>
<feature type="domain" description="PDZ" evidence="4">
    <location>
        <begin position="312"/>
        <end position="394"/>
    </location>
</feature>
<dbReference type="AlphaFoldDB" id="A0A1F6WR13"/>
<dbReference type="EMBL" id="MFUO01000003">
    <property type="protein sequence ID" value="OGI84300.1"/>
    <property type="molecule type" value="Genomic_DNA"/>
</dbReference>
<comment type="similarity">
    <text evidence="1">Belongs to the peptidase S1C family.</text>
</comment>
<dbReference type="Gene3D" id="2.40.10.10">
    <property type="entry name" value="Trypsin-like serine proteases"/>
    <property type="match status" value="2"/>
</dbReference>
<evidence type="ECO:0000256" key="2">
    <source>
        <dbReference type="ARBA" id="ARBA00022670"/>
    </source>
</evidence>
<dbReference type="PRINTS" id="PR00834">
    <property type="entry name" value="PROTEASES2C"/>
</dbReference>
<dbReference type="SUPFAM" id="SSF50494">
    <property type="entry name" value="Trypsin-like serine proteases"/>
    <property type="match status" value="1"/>
</dbReference>
<dbReference type="PANTHER" id="PTHR43343">
    <property type="entry name" value="PEPTIDASE S12"/>
    <property type="match status" value="1"/>
</dbReference>
<proteinExistence type="inferred from homology"/>
<comment type="caution">
    <text evidence="5">The sequence shown here is derived from an EMBL/GenBank/DDBJ whole genome shotgun (WGS) entry which is preliminary data.</text>
</comment>
<dbReference type="InterPro" id="IPR051201">
    <property type="entry name" value="Chloro_Bact_Ser_Proteases"/>
</dbReference>
<evidence type="ECO:0000313" key="5">
    <source>
        <dbReference type="EMBL" id="OGI84300.1"/>
    </source>
</evidence>